<dbReference type="RefSeq" id="WP_345121038.1">
    <property type="nucleotide sequence ID" value="NZ_BAABDI010000003.1"/>
</dbReference>
<comment type="caution">
    <text evidence="1">The sequence shown here is derived from an EMBL/GenBank/DDBJ whole genome shotgun (WGS) entry which is preliminary data.</text>
</comment>
<gene>
    <name evidence="1" type="ORF">GCM10022407_06910</name>
</gene>
<dbReference type="Pfam" id="PF22028">
    <property type="entry name" value="DUF6934"/>
    <property type="match status" value="1"/>
</dbReference>
<dbReference type="EMBL" id="BAABDI010000003">
    <property type="protein sequence ID" value="GAA3962760.1"/>
    <property type="molecule type" value="Genomic_DNA"/>
</dbReference>
<evidence type="ECO:0000313" key="1">
    <source>
        <dbReference type="EMBL" id="GAA3962760.1"/>
    </source>
</evidence>
<reference evidence="2" key="1">
    <citation type="journal article" date="2019" name="Int. J. Syst. Evol. Microbiol.">
        <title>The Global Catalogue of Microorganisms (GCM) 10K type strain sequencing project: providing services to taxonomists for standard genome sequencing and annotation.</title>
        <authorList>
            <consortium name="The Broad Institute Genomics Platform"/>
            <consortium name="The Broad Institute Genome Sequencing Center for Infectious Disease"/>
            <person name="Wu L."/>
            <person name="Ma J."/>
        </authorList>
    </citation>
    <scope>NUCLEOTIDE SEQUENCE [LARGE SCALE GENOMIC DNA]</scope>
    <source>
        <strain evidence="2">JCM 17217</strain>
    </source>
</reference>
<proteinExistence type="predicted"/>
<evidence type="ECO:0000313" key="2">
    <source>
        <dbReference type="Proteomes" id="UP001501556"/>
    </source>
</evidence>
<sequence>MHVDKYQLKSEEELTRFEFISEGPKGAIRKLIEFQNTTVPEVYNLAFGDKHFVTGAIDDLTVSDNGDTKKVLATVVAAVYAFLESHSTAFVYAQGSTKARTRFYRMGINRFYEGMQRDFYLYGRIGDDFVDFEPGTAYEGFLAQRKTV</sequence>
<accession>A0ABP7PB98</accession>
<dbReference type="InterPro" id="IPR053865">
    <property type="entry name" value="DUF6934"/>
</dbReference>
<name>A0ABP7PB98_9BACT</name>
<organism evidence="1 2">
    <name type="scientific">Hymenobacter antarcticus</name>
    <dbReference type="NCBI Taxonomy" id="486270"/>
    <lineage>
        <taxon>Bacteria</taxon>
        <taxon>Pseudomonadati</taxon>
        <taxon>Bacteroidota</taxon>
        <taxon>Cytophagia</taxon>
        <taxon>Cytophagales</taxon>
        <taxon>Hymenobacteraceae</taxon>
        <taxon>Hymenobacter</taxon>
    </lineage>
</organism>
<keyword evidence="2" id="KW-1185">Reference proteome</keyword>
<protein>
    <submittedName>
        <fullName evidence="1">Uncharacterized protein</fullName>
    </submittedName>
</protein>
<dbReference type="Proteomes" id="UP001501556">
    <property type="component" value="Unassembled WGS sequence"/>
</dbReference>